<sequence>MKTQILKKLLLLVAIFYIPLQSMAWGTNGHRICGQVADSYLTPKARKAIEAILGNESIAITSNWADFIKSDPTYNYLYNWHFINLEKAYTYPELQGYLKADTAVDAYTKMNFLIAELKKKTTTKTNKLLYLRMLIHIVEDVHQPLHTGHLSDKGGNDVKVQWFGKDSNLHSVWDSQLIDFQQLSYTEYATMINHTTAAQRTKLQAAPISEWIYESDQIADKLYTDVKPGENLSYKYNFKYIGLLNDQMVKAGVRLAGVLNQIFG</sequence>
<name>A0A1H8EJ94_9SPHI</name>
<accession>A0A1H8EJ94</accession>
<dbReference type="PANTHER" id="PTHR33146:SF26">
    <property type="entry name" value="ENDONUCLEASE 4"/>
    <property type="match status" value="1"/>
</dbReference>
<dbReference type="InterPro" id="IPR003154">
    <property type="entry name" value="S1/P1nuclease"/>
</dbReference>
<evidence type="ECO:0000256" key="4">
    <source>
        <dbReference type="ARBA" id="ARBA00022801"/>
    </source>
</evidence>
<dbReference type="AlphaFoldDB" id="A0A1H8EJ94"/>
<dbReference type="GO" id="GO:0046872">
    <property type="term" value="F:metal ion binding"/>
    <property type="evidence" value="ECO:0007669"/>
    <property type="project" value="UniProtKB-KW"/>
</dbReference>
<dbReference type="STRING" id="551995.SAMN05192574_102737"/>
<protein>
    <submittedName>
        <fullName evidence="7">S1/P1 Nuclease</fullName>
    </submittedName>
</protein>
<keyword evidence="3" id="KW-0255">Endonuclease</keyword>
<gene>
    <name evidence="7" type="ORF">SAMN05192574_102737</name>
</gene>
<dbReference type="Gene3D" id="1.10.575.10">
    <property type="entry name" value="P1 Nuclease"/>
    <property type="match status" value="1"/>
</dbReference>
<proteinExistence type="predicted"/>
<dbReference type="PANTHER" id="PTHR33146">
    <property type="entry name" value="ENDONUCLEASE 4"/>
    <property type="match status" value="1"/>
</dbReference>
<evidence type="ECO:0000256" key="1">
    <source>
        <dbReference type="ARBA" id="ARBA00022722"/>
    </source>
</evidence>
<keyword evidence="2" id="KW-0479">Metal-binding</keyword>
<dbReference type="GO" id="GO:0004519">
    <property type="term" value="F:endonuclease activity"/>
    <property type="evidence" value="ECO:0007669"/>
    <property type="project" value="UniProtKB-KW"/>
</dbReference>
<dbReference type="InterPro" id="IPR008947">
    <property type="entry name" value="PLipase_C/P1_nuclease_dom_sf"/>
</dbReference>
<organism evidence="7 8">
    <name type="scientific">Mucilaginibacter gossypiicola</name>
    <dbReference type="NCBI Taxonomy" id="551995"/>
    <lineage>
        <taxon>Bacteria</taxon>
        <taxon>Pseudomonadati</taxon>
        <taxon>Bacteroidota</taxon>
        <taxon>Sphingobacteriia</taxon>
        <taxon>Sphingobacteriales</taxon>
        <taxon>Sphingobacteriaceae</taxon>
        <taxon>Mucilaginibacter</taxon>
    </lineage>
</organism>
<keyword evidence="1" id="KW-0540">Nuclease</keyword>
<evidence type="ECO:0000313" key="7">
    <source>
        <dbReference type="EMBL" id="SEN19553.1"/>
    </source>
</evidence>
<evidence type="ECO:0000313" key="8">
    <source>
        <dbReference type="Proteomes" id="UP000198942"/>
    </source>
</evidence>
<keyword evidence="5" id="KW-1015">Disulfide bond</keyword>
<dbReference type="CDD" id="cd11010">
    <property type="entry name" value="S1-P1_nuclease"/>
    <property type="match status" value="1"/>
</dbReference>
<dbReference type="GO" id="GO:0006308">
    <property type="term" value="P:DNA catabolic process"/>
    <property type="evidence" value="ECO:0007669"/>
    <property type="project" value="InterPro"/>
</dbReference>
<evidence type="ECO:0000256" key="5">
    <source>
        <dbReference type="ARBA" id="ARBA00023157"/>
    </source>
</evidence>
<reference evidence="8" key="1">
    <citation type="submission" date="2016-10" db="EMBL/GenBank/DDBJ databases">
        <authorList>
            <person name="Varghese N."/>
            <person name="Submissions S."/>
        </authorList>
    </citation>
    <scope>NUCLEOTIDE SEQUENCE [LARGE SCALE GENOMIC DNA]</scope>
    <source>
        <strain evidence="8">Gh-48</strain>
    </source>
</reference>
<dbReference type="RefSeq" id="WP_091210085.1">
    <property type="nucleotide sequence ID" value="NZ_FOCL01000002.1"/>
</dbReference>
<keyword evidence="8" id="KW-1185">Reference proteome</keyword>
<dbReference type="SUPFAM" id="SSF48537">
    <property type="entry name" value="Phospholipase C/P1 nuclease"/>
    <property type="match status" value="1"/>
</dbReference>
<evidence type="ECO:0000256" key="3">
    <source>
        <dbReference type="ARBA" id="ARBA00022759"/>
    </source>
</evidence>
<keyword evidence="6" id="KW-0325">Glycoprotein</keyword>
<keyword evidence="4" id="KW-0378">Hydrolase</keyword>
<dbReference type="OrthoDB" id="267579at2"/>
<dbReference type="Proteomes" id="UP000198942">
    <property type="component" value="Unassembled WGS sequence"/>
</dbReference>
<dbReference type="EMBL" id="FOCL01000002">
    <property type="protein sequence ID" value="SEN19553.1"/>
    <property type="molecule type" value="Genomic_DNA"/>
</dbReference>
<evidence type="ECO:0000256" key="2">
    <source>
        <dbReference type="ARBA" id="ARBA00022723"/>
    </source>
</evidence>
<dbReference type="GO" id="GO:0003676">
    <property type="term" value="F:nucleic acid binding"/>
    <property type="evidence" value="ECO:0007669"/>
    <property type="project" value="InterPro"/>
</dbReference>
<dbReference type="GO" id="GO:0016788">
    <property type="term" value="F:hydrolase activity, acting on ester bonds"/>
    <property type="evidence" value="ECO:0007669"/>
    <property type="project" value="InterPro"/>
</dbReference>
<dbReference type="Pfam" id="PF02265">
    <property type="entry name" value="S1-P1_nuclease"/>
    <property type="match status" value="1"/>
</dbReference>
<evidence type="ECO:0000256" key="6">
    <source>
        <dbReference type="ARBA" id="ARBA00023180"/>
    </source>
</evidence>